<dbReference type="InterPro" id="IPR029063">
    <property type="entry name" value="SAM-dependent_MTases_sf"/>
</dbReference>
<comment type="caution">
    <text evidence="2">The sequence shown here is derived from an EMBL/GenBank/DDBJ whole genome shotgun (WGS) entry which is preliminary data.</text>
</comment>
<dbReference type="Proteomes" id="UP001589532">
    <property type="component" value="Unassembled WGS sequence"/>
</dbReference>
<dbReference type="PANTHER" id="PTHR34203">
    <property type="entry name" value="METHYLTRANSFERASE, FKBM FAMILY PROTEIN"/>
    <property type="match status" value="1"/>
</dbReference>
<dbReference type="SUPFAM" id="SSF53335">
    <property type="entry name" value="S-adenosyl-L-methionine-dependent methyltransferases"/>
    <property type="match status" value="1"/>
</dbReference>
<proteinExistence type="predicted"/>
<dbReference type="GO" id="GO:0008168">
    <property type="term" value="F:methyltransferase activity"/>
    <property type="evidence" value="ECO:0007669"/>
    <property type="project" value="UniProtKB-KW"/>
</dbReference>
<name>A0ABV5SBN2_9ACTN</name>
<keyword evidence="2" id="KW-0489">Methyltransferase</keyword>
<gene>
    <name evidence="2" type="ORF">ACFFSA_35505</name>
</gene>
<dbReference type="NCBIfam" id="TIGR01444">
    <property type="entry name" value="fkbM_fam"/>
    <property type="match status" value="1"/>
</dbReference>
<dbReference type="Pfam" id="PF05050">
    <property type="entry name" value="Methyltransf_21"/>
    <property type="match status" value="1"/>
</dbReference>
<feature type="domain" description="Methyltransferase FkbM" evidence="1">
    <location>
        <begin position="89"/>
        <end position="250"/>
    </location>
</feature>
<protein>
    <submittedName>
        <fullName evidence="2">FkbM family methyltransferase</fullName>
    </submittedName>
</protein>
<dbReference type="GO" id="GO:0032259">
    <property type="term" value="P:methylation"/>
    <property type="evidence" value="ECO:0007669"/>
    <property type="project" value="UniProtKB-KW"/>
</dbReference>
<dbReference type="EMBL" id="JBHMBW010000042">
    <property type="protein sequence ID" value="MFB9628419.1"/>
    <property type="molecule type" value="Genomic_DNA"/>
</dbReference>
<dbReference type="PANTHER" id="PTHR34203:SF15">
    <property type="entry name" value="SLL1173 PROTEIN"/>
    <property type="match status" value="1"/>
</dbReference>
<keyword evidence="2" id="KW-0808">Transferase</keyword>
<organism evidence="2 3">
    <name type="scientific">Nonomuraea helvata</name>
    <dbReference type="NCBI Taxonomy" id="37484"/>
    <lineage>
        <taxon>Bacteria</taxon>
        <taxon>Bacillati</taxon>
        <taxon>Actinomycetota</taxon>
        <taxon>Actinomycetes</taxon>
        <taxon>Streptosporangiales</taxon>
        <taxon>Streptosporangiaceae</taxon>
        <taxon>Nonomuraea</taxon>
    </lineage>
</organism>
<dbReference type="InterPro" id="IPR052514">
    <property type="entry name" value="SAM-dependent_MTase"/>
</dbReference>
<keyword evidence="3" id="KW-1185">Reference proteome</keyword>
<evidence type="ECO:0000313" key="2">
    <source>
        <dbReference type="EMBL" id="MFB9628419.1"/>
    </source>
</evidence>
<dbReference type="InterPro" id="IPR006342">
    <property type="entry name" value="FkbM_mtfrase"/>
</dbReference>
<accession>A0ABV5SBN2</accession>
<reference evidence="2 3" key="1">
    <citation type="submission" date="2024-09" db="EMBL/GenBank/DDBJ databases">
        <authorList>
            <person name="Sun Q."/>
            <person name="Mori K."/>
        </authorList>
    </citation>
    <scope>NUCLEOTIDE SEQUENCE [LARGE SCALE GENOMIC DNA]</scope>
    <source>
        <strain evidence="2 3">JCM 3143</strain>
    </source>
</reference>
<evidence type="ECO:0000259" key="1">
    <source>
        <dbReference type="Pfam" id="PF05050"/>
    </source>
</evidence>
<dbReference type="RefSeq" id="WP_345001299.1">
    <property type="nucleotide sequence ID" value="NZ_BAAAXV010000009.1"/>
</dbReference>
<evidence type="ECO:0000313" key="3">
    <source>
        <dbReference type="Proteomes" id="UP001589532"/>
    </source>
</evidence>
<sequence>MSAQGTLKAILNHPANRGNRGAALIRTAMWQTWKRLIRQPFDLTVYENMKLRAHPNGQAGRFFYFGSLPDHQEMTFMRRYLRPGDGFIDCGANEGVYTLLAAKLVGPAGEVHAFEAVPLFVTRLRRNILANHLTMVEVHSDAVGAEPGRTPFVIRGVGSRIQTREDVAAGGNTVDVNVVRLDDVLPDRSWAMGKLDVEGAEHQALRGAEKLIARGEPAVLMLELVDRFLTRFGSSVTQVREWLADHGYEFVCYEAGPNRLMTAPESFVPKPNILAVSRQRRAEVDARLRRAL</sequence>
<dbReference type="Gene3D" id="3.40.50.150">
    <property type="entry name" value="Vaccinia Virus protein VP39"/>
    <property type="match status" value="1"/>
</dbReference>